<dbReference type="EMBL" id="JAHHIF010000014">
    <property type="protein sequence ID" value="MBW4545346.1"/>
    <property type="molecule type" value="Genomic_DNA"/>
</dbReference>
<dbReference type="InterPro" id="IPR009776">
    <property type="entry name" value="Spore_0_M"/>
</dbReference>
<organism evidence="1 2">
    <name type="scientific">Symplocastrum torsivum CPER-KK1</name>
    <dbReference type="NCBI Taxonomy" id="450513"/>
    <lineage>
        <taxon>Bacteria</taxon>
        <taxon>Bacillati</taxon>
        <taxon>Cyanobacteriota</taxon>
        <taxon>Cyanophyceae</taxon>
        <taxon>Oscillatoriophycideae</taxon>
        <taxon>Oscillatoriales</taxon>
        <taxon>Microcoleaceae</taxon>
        <taxon>Symplocastrum</taxon>
    </lineage>
</organism>
<gene>
    <name evidence="1" type="ORF">KME25_13000</name>
</gene>
<dbReference type="PANTHER" id="PTHR40053">
    <property type="entry name" value="SPORULATION-CONTROL PROTEIN SPO0M"/>
    <property type="match status" value="1"/>
</dbReference>
<reference evidence="1" key="1">
    <citation type="submission" date="2021-05" db="EMBL/GenBank/DDBJ databases">
        <authorList>
            <person name="Pietrasiak N."/>
            <person name="Ward R."/>
            <person name="Stajich J.E."/>
            <person name="Kurbessoian T."/>
        </authorList>
    </citation>
    <scope>NUCLEOTIDE SEQUENCE</scope>
    <source>
        <strain evidence="1">CPER-KK1</strain>
    </source>
</reference>
<dbReference type="Pfam" id="PF07070">
    <property type="entry name" value="Spo0M"/>
    <property type="match status" value="1"/>
</dbReference>
<proteinExistence type="predicted"/>
<comment type="caution">
    <text evidence="1">The sequence shown here is derived from an EMBL/GenBank/DDBJ whole genome shotgun (WGS) entry which is preliminary data.</text>
</comment>
<accession>A0A951PKJ6</accession>
<dbReference type="AlphaFoldDB" id="A0A951PKJ6"/>
<evidence type="ECO:0000313" key="1">
    <source>
        <dbReference type="EMBL" id="MBW4545346.1"/>
    </source>
</evidence>
<name>A0A951PKJ6_9CYAN</name>
<protein>
    <submittedName>
        <fullName evidence="1">Sporulation protein</fullName>
    </submittedName>
</protein>
<reference evidence="1" key="2">
    <citation type="journal article" date="2022" name="Microbiol. Resour. Announc.">
        <title>Metagenome Sequencing to Explore Phylogenomics of Terrestrial Cyanobacteria.</title>
        <authorList>
            <person name="Ward R.D."/>
            <person name="Stajich J.E."/>
            <person name="Johansen J.R."/>
            <person name="Huntemann M."/>
            <person name="Clum A."/>
            <person name="Foster B."/>
            <person name="Foster B."/>
            <person name="Roux S."/>
            <person name="Palaniappan K."/>
            <person name="Varghese N."/>
            <person name="Mukherjee S."/>
            <person name="Reddy T.B.K."/>
            <person name="Daum C."/>
            <person name="Copeland A."/>
            <person name="Chen I.A."/>
            <person name="Ivanova N.N."/>
            <person name="Kyrpides N.C."/>
            <person name="Shapiro N."/>
            <person name="Eloe-Fadrosh E.A."/>
            <person name="Pietrasiak N."/>
        </authorList>
    </citation>
    <scope>NUCLEOTIDE SEQUENCE</scope>
    <source>
        <strain evidence="1">CPER-KK1</strain>
    </source>
</reference>
<dbReference type="Proteomes" id="UP000753908">
    <property type="component" value="Unassembled WGS sequence"/>
</dbReference>
<sequence>MSRFKKLLAKVGIGAATVDARLFDDLLVPGELLNGEVNITGGDVEQEIDDIYLYIGTQYKREVDDRTVTEECILVKYRLSERFNLQPREAKVIPFSFPLPYETPLTMRDQPVYLRTGLDISTAIDPKDTDYIQVRPHPLMQQVLNAIENLGFQLYKVDCEYNPHFGSQYPFVQEFEFRPFGNYRGRLDELEVVFALQSNQLEVFLEIDKRARGFGGFLAEAFDMDERYFRFHVTQNYLNYPLELETRINDIIQSHLH</sequence>
<dbReference type="PANTHER" id="PTHR40053:SF1">
    <property type="entry name" value="SPORULATION-CONTROL PROTEIN SPO0M"/>
    <property type="match status" value="1"/>
</dbReference>
<evidence type="ECO:0000313" key="2">
    <source>
        <dbReference type="Proteomes" id="UP000753908"/>
    </source>
</evidence>